<gene>
    <name evidence="2" type="ORF">ENSA5_40750</name>
</gene>
<comment type="caution">
    <text evidence="2">The sequence shown here is derived from an EMBL/GenBank/DDBJ whole genome shotgun (WGS) entry which is preliminary data.</text>
</comment>
<protein>
    <submittedName>
        <fullName evidence="2">Uncharacterized protein</fullName>
    </submittedName>
</protein>
<feature type="region of interest" description="Disordered" evidence="1">
    <location>
        <begin position="1870"/>
        <end position="1891"/>
    </location>
</feature>
<dbReference type="RefSeq" id="WP_106393368.1">
    <property type="nucleotide sequence ID" value="NZ_PVNK01000177.1"/>
</dbReference>
<accession>A0A2S9XNL3</accession>
<organism evidence="2 3">
    <name type="scientific">Enhygromyxa salina</name>
    <dbReference type="NCBI Taxonomy" id="215803"/>
    <lineage>
        <taxon>Bacteria</taxon>
        <taxon>Pseudomonadati</taxon>
        <taxon>Myxococcota</taxon>
        <taxon>Polyangia</taxon>
        <taxon>Nannocystales</taxon>
        <taxon>Nannocystaceae</taxon>
        <taxon>Enhygromyxa</taxon>
    </lineage>
</organism>
<dbReference type="OrthoDB" id="5476347at2"/>
<evidence type="ECO:0000313" key="3">
    <source>
        <dbReference type="Proteomes" id="UP000237968"/>
    </source>
</evidence>
<feature type="compositionally biased region" description="Polar residues" evidence="1">
    <location>
        <begin position="1873"/>
        <end position="1882"/>
    </location>
</feature>
<name>A0A2S9XNL3_9BACT</name>
<keyword evidence="3" id="KW-1185">Reference proteome</keyword>
<evidence type="ECO:0000313" key="2">
    <source>
        <dbReference type="EMBL" id="PRP94456.1"/>
    </source>
</evidence>
<dbReference type="EMBL" id="PVNK01000177">
    <property type="protein sequence ID" value="PRP94456.1"/>
    <property type="molecule type" value="Genomic_DNA"/>
</dbReference>
<evidence type="ECO:0000256" key="1">
    <source>
        <dbReference type="SAM" id="MobiDB-lite"/>
    </source>
</evidence>
<sequence length="1891" mass="207584">MAASERALGLIGLLVIALIVALGGRPVHAGPPLVDPRAPGCGPEDPDIASRARALVKADDEPAQPRPSRARMRLIWTPASVAWPLAPVGAADGDYEALAAVLDEREAMLDGRVKAPSVRGPVALDSDQAAGVWIASLETIRVRQIGPEVPLRFIRGVDANAVVVEPGRALAPELGEGRSWELHQPPSSGALWSIEADAPTKVIVERVEPRPPRYVSVEVEQEVLDWITDDESVGGKGAGPLPLEPTDEVGHELRLHAALADELLALRGGDRKLAKAVEAWRMLAAINELDRSRPAVRPYYVRDRPSQRPVPLKDTKDLRLDVPDSRDYRLLQPGRRTIARTGPGQLRIAARTWAPVGAELKAAELRVYAGGQVIERLPLSDRAAKHSSDPDTALPKLEPLLTEDGEAVGEFAHTTIVLAPGRRDYEVELVGGPALLSIEGARRIEASLLSLKGRTPTKRARAAEGALAKSNAPARAWLELLLARETASPLPMTSEDPRFDALADHSPLLAAAALAYAAAAQELDDDAVDRAVDRVQPLLATLARDPDLDPEVRGQLRTRWLTLIAAHGRPERASALVEQVAGGADPISELPVDGLRLLAELLGPTVEVVRSPALAVLELARTRAPADEALREQTLRLWSVASRWSRRRPVPSEASDQLLRPVGEWLVPRVVVPAAERELSETWLRLEPGQAVGVRVELRADAVRRTLEPEAGEGQGASHDRMRLANIHVSTPLGDPEPALIQIDGQRWWSPQLFGVQRHRLAVSEGDHEIMVWGPPGTVAWTDLRPLERQKLQPDDVGRREQMWPLPRSTWYLPGPAVPGIVRLELRWPEDIEPRPTRITMHQHGDHPPGATPAPKTVVFDPRTPEAARAEGPLPTGVEIMTIDDEAVPVAGTSWVSPRHDVNLAIAASTDRLSFEVEGGAEIAASLSLRRGLRPGERRDVVISADEPEPELELDDLFGDLSTLDGEGMLDEIGDLSRVLLVAPDDLDRRARRAALLLMLGETGHARADLLRLSAWAGHEGTRGRAELLLAELERRFNALIEPREIVVTDPQRTDSAVLVEPALSAYVEMDRVLIDPWLELWARARATPSDETLAELDRELARLHDELRGAKLDGDKRRITRSLRVGELTRAHLLSVDPSQARTAGRAWLELYGRMDGGPGAVRDPIAVGLAAVAPLLTHLDDPASDARDAGLAFGLARELEPSYGHTSVRRLAFIAAMRSDWNTLQHSEDNAGFERLELPVSELEPSPSARIREALLVAPWPAREAEQLLPGRKGVLNWDAVPGTVTAQLWCRAERPDRAPNSKALSLDPDNLGRARLIVRVRSSGRDPVERRVELRDAELGEVVLPIERKGRHRLEVALAADPIWQCSWRTQTAALDVAPEDAELVEAHRRAHWSTAESGKAVEFVVLGPASLHVESRGIATSDAQGRPTALIADVKRVVSGRSSGVPEPGQGHLALDDEAERAVITERRRRFEVAHANGHTLLLTEAVPYRVRLRTDRGRALIRARVRRDRGDVAPPARVSIRELDPREPVVYPETFDWRSVGPATPVVARDRIKPICNRIGSLDARVTVGFDDIGNADDFLPRLGMDARIGWRRELIEDRLWLMIAGQIALRDKSPVAAGGILGIGARVDGIGARLGATLDVLSHSFLGRPETSVRLYGFVDRPIWLGRFIQLRPGLTAGLRWQSLNSRRVAMATGSLEPHPRVYLSYLENHPVLLQPELELRTYPFQDMAVWAQASMMPNLNLDPQPIDHVDVEIGLDGIGRRPRPWLPTWGLSYQLSTRLADAHRSAMVLRHRVEADVGVAVWARDTARVMLGLTNQLYLSNAASPIRDVIQLWIRVDATFGRRMRDYGPGELWFSEPWAPRAWGDSEQQAPSTQGRIPRGSSPR</sequence>
<reference evidence="2 3" key="1">
    <citation type="submission" date="2018-03" db="EMBL/GenBank/DDBJ databases">
        <title>Draft Genome Sequences of the Obligatory Marine Myxobacteria Enhygromyxa salina SWB005.</title>
        <authorList>
            <person name="Poehlein A."/>
            <person name="Moghaddam J.A."/>
            <person name="Harms H."/>
            <person name="Alanjari M."/>
            <person name="Koenig G.M."/>
            <person name="Daniel R."/>
            <person name="Schaeberle T.F."/>
        </authorList>
    </citation>
    <scope>NUCLEOTIDE SEQUENCE [LARGE SCALE GENOMIC DNA]</scope>
    <source>
        <strain evidence="2 3">SWB005</strain>
    </source>
</reference>
<proteinExistence type="predicted"/>
<dbReference type="Proteomes" id="UP000237968">
    <property type="component" value="Unassembled WGS sequence"/>
</dbReference>